<evidence type="ECO:0000313" key="3">
    <source>
        <dbReference type="EMBL" id="KDN43110.1"/>
    </source>
</evidence>
<comment type="caution">
    <text evidence="3">The sequence shown here is derived from an EMBL/GenBank/DDBJ whole genome shotgun (WGS) entry which is preliminary data.</text>
</comment>
<dbReference type="InterPro" id="IPR008978">
    <property type="entry name" value="HSP20-like_chaperone"/>
</dbReference>
<organism evidence="3 4">
    <name type="scientific">Tilletiaria anomala (strain ATCC 24038 / CBS 436.72 / UBC 951)</name>
    <dbReference type="NCBI Taxonomy" id="1037660"/>
    <lineage>
        <taxon>Eukaryota</taxon>
        <taxon>Fungi</taxon>
        <taxon>Dikarya</taxon>
        <taxon>Basidiomycota</taxon>
        <taxon>Ustilaginomycotina</taxon>
        <taxon>Exobasidiomycetes</taxon>
        <taxon>Georgefischeriales</taxon>
        <taxon>Tilletiariaceae</taxon>
        <taxon>Tilletiaria</taxon>
    </lineage>
</organism>
<accession>A0A066VX25</accession>
<comment type="similarity">
    <text evidence="1">Belongs to the small heat shock protein (HSP20) family.</text>
</comment>
<evidence type="ECO:0000259" key="2">
    <source>
        <dbReference type="PROSITE" id="PS01031"/>
    </source>
</evidence>
<dbReference type="GeneID" id="25262169"/>
<dbReference type="EMBL" id="JMSN01000064">
    <property type="protein sequence ID" value="KDN43110.1"/>
    <property type="molecule type" value="Genomic_DNA"/>
</dbReference>
<evidence type="ECO:0000313" key="4">
    <source>
        <dbReference type="Proteomes" id="UP000027361"/>
    </source>
</evidence>
<proteinExistence type="inferred from homology"/>
<dbReference type="SUPFAM" id="SSF49764">
    <property type="entry name" value="HSP20-like chaperones"/>
    <property type="match status" value="1"/>
</dbReference>
<dbReference type="HOGENOM" id="CLU_148795_1_0_1"/>
<dbReference type="RefSeq" id="XP_013242277.1">
    <property type="nucleotide sequence ID" value="XM_013386823.1"/>
</dbReference>
<dbReference type="OrthoDB" id="1431247at2759"/>
<evidence type="ECO:0000256" key="1">
    <source>
        <dbReference type="PROSITE-ProRule" id="PRU00285"/>
    </source>
</evidence>
<dbReference type="AlphaFoldDB" id="A0A066VX25"/>
<dbReference type="OMA" id="DTWIAVE"/>
<reference evidence="3 4" key="1">
    <citation type="submission" date="2014-05" db="EMBL/GenBank/DDBJ databases">
        <title>Draft genome sequence of a rare smut relative, Tilletiaria anomala UBC 951.</title>
        <authorList>
            <consortium name="DOE Joint Genome Institute"/>
            <person name="Toome M."/>
            <person name="Kuo A."/>
            <person name="Henrissat B."/>
            <person name="Lipzen A."/>
            <person name="Tritt A."/>
            <person name="Yoshinaga Y."/>
            <person name="Zane M."/>
            <person name="Barry K."/>
            <person name="Grigoriev I.V."/>
            <person name="Spatafora J.W."/>
            <person name="Aimea M.C."/>
        </authorList>
    </citation>
    <scope>NUCLEOTIDE SEQUENCE [LARGE SCALE GENOMIC DNA]</scope>
    <source>
        <strain evidence="3 4">UBC 951</strain>
    </source>
</reference>
<dbReference type="Gene3D" id="2.60.40.790">
    <property type="match status" value="1"/>
</dbReference>
<feature type="non-terminal residue" evidence="3">
    <location>
        <position position="94"/>
    </location>
</feature>
<gene>
    <name evidence="3" type="ORF">K437DRAFT_217587</name>
</gene>
<feature type="non-terminal residue" evidence="3">
    <location>
        <position position="1"/>
    </location>
</feature>
<name>A0A066VX25_TILAU</name>
<dbReference type="PROSITE" id="PS01031">
    <property type="entry name" value="SHSP"/>
    <property type="match status" value="1"/>
</dbReference>
<feature type="domain" description="SHSP" evidence="2">
    <location>
        <begin position="6"/>
        <end position="94"/>
    </location>
</feature>
<sequence length="94" mass="10672">LPFLEARPAPPETNLEVETRAHAYVLKTKLPGFSLDCITLAAKHHRTLHIVADKWDAESGGHFERRVTFGLDADMRKVKAQFDGEILLIQIPRR</sequence>
<protein>
    <recommendedName>
        <fullName evidence="2">SHSP domain-containing protein</fullName>
    </recommendedName>
</protein>
<dbReference type="InParanoid" id="A0A066VX25"/>
<keyword evidence="4" id="KW-1185">Reference proteome</keyword>
<dbReference type="InterPro" id="IPR002068">
    <property type="entry name" value="A-crystallin/Hsp20_dom"/>
</dbReference>
<dbReference type="Proteomes" id="UP000027361">
    <property type="component" value="Unassembled WGS sequence"/>
</dbReference>